<evidence type="ECO:0000313" key="4">
    <source>
        <dbReference type="Proteomes" id="UP001408594"/>
    </source>
</evidence>
<keyword evidence="4" id="KW-1185">Reference proteome</keyword>
<dbReference type="SUPFAM" id="SSF53271">
    <property type="entry name" value="PRTase-like"/>
    <property type="match status" value="1"/>
</dbReference>
<dbReference type="CDD" id="cd06223">
    <property type="entry name" value="PRTases_typeI"/>
    <property type="match status" value="1"/>
</dbReference>
<accession>A0ABP9WME6</accession>
<dbReference type="RefSeq" id="WP_345549325.1">
    <property type="nucleotide sequence ID" value="NZ_BAABRT010000005.1"/>
</dbReference>
<organism evidence="3 4">
    <name type="scientific">Microbulbifer aestuariivivens</name>
    <dbReference type="NCBI Taxonomy" id="1908308"/>
    <lineage>
        <taxon>Bacteria</taxon>
        <taxon>Pseudomonadati</taxon>
        <taxon>Pseudomonadota</taxon>
        <taxon>Gammaproteobacteria</taxon>
        <taxon>Cellvibrionales</taxon>
        <taxon>Microbulbiferaceae</taxon>
        <taxon>Microbulbifer</taxon>
    </lineage>
</organism>
<dbReference type="EMBL" id="BAABRT010000005">
    <property type="protein sequence ID" value="GAA5524390.1"/>
    <property type="molecule type" value="Genomic_DNA"/>
</dbReference>
<dbReference type="Gene3D" id="3.40.50.2020">
    <property type="match status" value="1"/>
</dbReference>
<dbReference type="PANTHER" id="PTHR47505:SF1">
    <property type="entry name" value="DNA UTILIZATION PROTEIN YHGH"/>
    <property type="match status" value="1"/>
</dbReference>
<comment type="caution">
    <text evidence="3">The sequence shown here is derived from an EMBL/GenBank/DDBJ whole genome shotgun (WGS) entry which is preliminary data.</text>
</comment>
<evidence type="ECO:0000256" key="1">
    <source>
        <dbReference type="ARBA" id="ARBA00008007"/>
    </source>
</evidence>
<feature type="domain" description="Phosphoribosyltransferase" evidence="2">
    <location>
        <begin position="175"/>
        <end position="231"/>
    </location>
</feature>
<proteinExistence type="inferred from homology"/>
<evidence type="ECO:0000259" key="2">
    <source>
        <dbReference type="Pfam" id="PF00156"/>
    </source>
</evidence>
<name>A0ABP9WME6_9GAMM</name>
<gene>
    <name evidence="3" type="ORF">Maes01_00947</name>
</gene>
<dbReference type="InterPro" id="IPR000836">
    <property type="entry name" value="PRTase_dom"/>
</dbReference>
<dbReference type="Proteomes" id="UP001408594">
    <property type="component" value="Unassembled WGS sequence"/>
</dbReference>
<comment type="similarity">
    <text evidence="1">Belongs to the ComF/GntX family.</text>
</comment>
<dbReference type="PANTHER" id="PTHR47505">
    <property type="entry name" value="DNA UTILIZATION PROTEIN YHGH"/>
    <property type="match status" value="1"/>
</dbReference>
<reference evidence="3 4" key="1">
    <citation type="submission" date="2024-02" db="EMBL/GenBank/DDBJ databases">
        <title>Microbulbifer aestuariivivens NBRC 112533.</title>
        <authorList>
            <person name="Ichikawa N."/>
            <person name="Katano-Makiyama Y."/>
            <person name="Hidaka K."/>
        </authorList>
    </citation>
    <scope>NUCLEOTIDE SEQUENCE [LARGE SCALE GENOMIC DNA]</scope>
    <source>
        <strain evidence="3 4">NBRC 112533</strain>
    </source>
</reference>
<dbReference type="InterPro" id="IPR029057">
    <property type="entry name" value="PRTase-like"/>
</dbReference>
<sequence length="233" mass="24923">MVYCEWRRSRLVRCVLCGGAAEPGCGVCPGCAAELPALGTACHSCALPLPPSSGASHRKRQCPACLTRTPALSSAHCAWHYGFPINQLIQRFKYDGDLAAGFSLSALAAKTLADQIDSLDLLVPVPLHWWRYWRRGFNQAELVAAALGQAWGLPVGPRVLRKSRPSSAQQSLDRRQRLRNLSGSFTVRANVEGCRVGLVDDVITTGATMESAATALLAAGAMRVSAIALARTP</sequence>
<protein>
    <recommendedName>
        <fullName evidence="2">Phosphoribosyltransferase domain-containing protein</fullName>
    </recommendedName>
</protein>
<dbReference type="InterPro" id="IPR051910">
    <property type="entry name" value="ComF/GntX_DNA_util-trans"/>
</dbReference>
<evidence type="ECO:0000313" key="3">
    <source>
        <dbReference type="EMBL" id="GAA5524390.1"/>
    </source>
</evidence>
<dbReference type="Pfam" id="PF00156">
    <property type="entry name" value="Pribosyltran"/>
    <property type="match status" value="1"/>
</dbReference>